<dbReference type="RefSeq" id="WP_201347742.1">
    <property type="nucleotide sequence ID" value="NZ_AP014546.1"/>
</dbReference>
<dbReference type="EC" id="2.7.13.3" evidence="2"/>
<dbReference type="InterPro" id="IPR036890">
    <property type="entry name" value="HATPase_C_sf"/>
</dbReference>
<evidence type="ECO:0000256" key="8">
    <source>
        <dbReference type="ARBA" id="ARBA00023012"/>
    </source>
</evidence>
<feature type="domain" description="Histidine kinase" evidence="10">
    <location>
        <begin position="374"/>
        <end position="568"/>
    </location>
</feature>
<dbReference type="GO" id="GO:0000155">
    <property type="term" value="F:phosphorelay sensor kinase activity"/>
    <property type="evidence" value="ECO:0007669"/>
    <property type="project" value="InterPro"/>
</dbReference>
<evidence type="ECO:0000256" key="2">
    <source>
        <dbReference type="ARBA" id="ARBA00012438"/>
    </source>
</evidence>
<accession>A0A7R6SWJ8</accession>
<dbReference type="Pfam" id="PF02518">
    <property type="entry name" value="HATPase_c"/>
    <property type="match status" value="1"/>
</dbReference>
<comment type="catalytic activity">
    <reaction evidence="1">
        <text>ATP + protein L-histidine = ADP + protein N-phospho-L-histidine.</text>
        <dbReference type="EC" id="2.7.13.3"/>
    </reaction>
</comment>
<reference evidence="11 12" key="1">
    <citation type="journal article" date="2008" name="Int. J. Syst. Evol. Microbiol.">
        <title>Neptunomonas japonica sp. nov., an Osedax japonicus symbiont-like bacterium isolated from sediment adjacent to sperm whale carcasses off Kagoshima, Japan.</title>
        <authorList>
            <person name="Miyazaki M."/>
            <person name="Nogi Y."/>
            <person name="Fujiwara Y."/>
            <person name="Kawato M."/>
            <person name="Kubokawa K."/>
            <person name="Horikoshi K."/>
        </authorList>
    </citation>
    <scope>NUCLEOTIDE SEQUENCE [LARGE SCALE GENOMIC DNA]</scope>
    <source>
        <strain evidence="11 12">JAMM 1380</strain>
    </source>
</reference>
<organism evidence="11 12">
    <name type="scientific">Neptunomonas japonica JAMM 1380</name>
    <dbReference type="NCBI Taxonomy" id="1441457"/>
    <lineage>
        <taxon>Bacteria</taxon>
        <taxon>Pseudomonadati</taxon>
        <taxon>Pseudomonadota</taxon>
        <taxon>Gammaproteobacteria</taxon>
        <taxon>Oceanospirillales</taxon>
        <taxon>Oceanospirillaceae</taxon>
        <taxon>Neptunomonas</taxon>
    </lineage>
</organism>
<dbReference type="InterPro" id="IPR003594">
    <property type="entry name" value="HATPase_dom"/>
</dbReference>
<keyword evidence="8" id="KW-0902">Two-component regulatory system</keyword>
<gene>
    <name evidence="11" type="ORF">NEJAP_2621</name>
</gene>
<evidence type="ECO:0000256" key="5">
    <source>
        <dbReference type="ARBA" id="ARBA00022741"/>
    </source>
</evidence>
<dbReference type="PANTHER" id="PTHR24421">
    <property type="entry name" value="NITRATE/NITRITE SENSOR PROTEIN NARX-RELATED"/>
    <property type="match status" value="1"/>
</dbReference>
<keyword evidence="9" id="KW-0812">Transmembrane</keyword>
<evidence type="ECO:0000313" key="11">
    <source>
        <dbReference type="EMBL" id="BBB30565.1"/>
    </source>
</evidence>
<dbReference type="PANTHER" id="PTHR24421:SF10">
    <property type="entry name" value="NITRATE_NITRITE SENSOR PROTEIN NARQ"/>
    <property type="match status" value="1"/>
</dbReference>
<dbReference type="Gene3D" id="3.30.565.10">
    <property type="entry name" value="Histidine kinase-like ATPase, C-terminal domain"/>
    <property type="match status" value="1"/>
</dbReference>
<evidence type="ECO:0000256" key="7">
    <source>
        <dbReference type="ARBA" id="ARBA00022840"/>
    </source>
</evidence>
<proteinExistence type="predicted"/>
<evidence type="ECO:0000256" key="3">
    <source>
        <dbReference type="ARBA" id="ARBA00022553"/>
    </source>
</evidence>
<dbReference type="AlphaFoldDB" id="A0A7R6SWJ8"/>
<dbReference type="SMART" id="SM00387">
    <property type="entry name" value="HATPase_c"/>
    <property type="match status" value="1"/>
</dbReference>
<evidence type="ECO:0000256" key="1">
    <source>
        <dbReference type="ARBA" id="ARBA00000085"/>
    </source>
</evidence>
<dbReference type="CDD" id="cd16917">
    <property type="entry name" value="HATPase_UhpB-NarQ-NarX-like"/>
    <property type="match status" value="1"/>
</dbReference>
<dbReference type="Pfam" id="PF07730">
    <property type="entry name" value="HisKA_3"/>
    <property type="match status" value="1"/>
</dbReference>
<dbReference type="PROSITE" id="PS50109">
    <property type="entry name" value="HIS_KIN"/>
    <property type="match status" value="1"/>
</dbReference>
<dbReference type="Proteomes" id="UP000595332">
    <property type="component" value="Chromosome"/>
</dbReference>
<keyword evidence="9" id="KW-1133">Transmembrane helix</keyword>
<feature type="transmembrane region" description="Helical" evidence="9">
    <location>
        <begin position="268"/>
        <end position="291"/>
    </location>
</feature>
<keyword evidence="7" id="KW-0067">ATP-binding</keyword>
<keyword evidence="12" id="KW-1185">Reference proteome</keyword>
<keyword evidence="4" id="KW-0808">Transferase</keyword>
<dbReference type="Gene3D" id="1.20.5.1930">
    <property type="match status" value="1"/>
</dbReference>
<evidence type="ECO:0000256" key="4">
    <source>
        <dbReference type="ARBA" id="ARBA00022679"/>
    </source>
</evidence>
<name>A0A7R6SWJ8_9GAMM</name>
<dbReference type="GO" id="GO:0046983">
    <property type="term" value="F:protein dimerization activity"/>
    <property type="evidence" value="ECO:0007669"/>
    <property type="project" value="InterPro"/>
</dbReference>
<protein>
    <recommendedName>
        <fullName evidence="2">histidine kinase</fullName>
        <ecNumber evidence="2">2.7.13.3</ecNumber>
    </recommendedName>
</protein>
<dbReference type="InterPro" id="IPR005467">
    <property type="entry name" value="His_kinase_dom"/>
</dbReference>
<keyword evidence="6 11" id="KW-0418">Kinase</keyword>
<dbReference type="KEGG" id="njp:NEJAP_2621"/>
<sequence>MILRFRTLTFLLFLITLSGFLSVFAFNAYHATEKVLKEETLASLSQSAGAIRHELNTYLRLIDQELHNLKSMPELQMAMEEGGEIELRQLIMEGERPSSMQRYQFIILSSLDSKQCYLIKSRLINIGTEICRDLYQSYTRVMTQEWNIYRNGPQILLAKDYLVTNSEQKVIGRMIGGIKLSSNTLLLSQLVNRSVVDLDGAQLKLAGKAINSYRPLGKGLTVNEKKWLEDNTLEKYTEDFGQFGAGLELELTASQQDTRSLAVQFVKLLGSGALIGLLVSAAVAFLLSLALDKQLQKLILYIRDLASKGKDVGWDAGGIHEFNRIGEEIDLIVKELFERRFELKDTNAKLETTLQEKRTILYQLIQSQEQERSHLAQELHDELGQLLTAVRVETVLLEHQIPLNSPSLDHSSKIKQLVSDMYSTVYDRIMSLRPVELDTLGLSQSIQQIPTLNSLRQTGVKVALDIDEIKMPSGTDIHLYRIIQEALTNIMKHALATEVSISLYSDDNQILLSIIDNGQGLDESQHYKKEHAGFGLLGIKERCEYIGAKLSILSDDGVSLRVVVPLERFDDSF</sequence>
<evidence type="ECO:0000256" key="6">
    <source>
        <dbReference type="ARBA" id="ARBA00022777"/>
    </source>
</evidence>
<dbReference type="SUPFAM" id="SSF55874">
    <property type="entry name" value="ATPase domain of HSP90 chaperone/DNA topoisomerase II/histidine kinase"/>
    <property type="match status" value="1"/>
</dbReference>
<evidence type="ECO:0000313" key="12">
    <source>
        <dbReference type="Proteomes" id="UP000595332"/>
    </source>
</evidence>
<keyword evidence="3" id="KW-0597">Phosphoprotein</keyword>
<dbReference type="EMBL" id="AP014546">
    <property type="protein sequence ID" value="BBB30565.1"/>
    <property type="molecule type" value="Genomic_DNA"/>
</dbReference>
<keyword evidence="5" id="KW-0547">Nucleotide-binding</keyword>
<dbReference type="InterPro" id="IPR050482">
    <property type="entry name" value="Sensor_HK_TwoCompSys"/>
</dbReference>
<dbReference type="InterPro" id="IPR011712">
    <property type="entry name" value="Sig_transdc_His_kin_sub3_dim/P"/>
</dbReference>
<dbReference type="InterPro" id="IPR043056">
    <property type="entry name" value="LuxQ-periplasm_N"/>
</dbReference>
<evidence type="ECO:0000259" key="10">
    <source>
        <dbReference type="PROSITE" id="PS50109"/>
    </source>
</evidence>
<evidence type="ECO:0000256" key="9">
    <source>
        <dbReference type="SAM" id="Phobius"/>
    </source>
</evidence>
<dbReference type="GO" id="GO:0016020">
    <property type="term" value="C:membrane"/>
    <property type="evidence" value="ECO:0007669"/>
    <property type="project" value="InterPro"/>
</dbReference>
<keyword evidence="9" id="KW-0472">Membrane</keyword>
<dbReference type="GO" id="GO:0005524">
    <property type="term" value="F:ATP binding"/>
    <property type="evidence" value="ECO:0007669"/>
    <property type="project" value="UniProtKB-KW"/>
</dbReference>
<dbReference type="Gene3D" id="3.30.450.220">
    <property type="entry name" value="LuxQ periplasmic domain, N-terminal subdomain"/>
    <property type="match status" value="1"/>
</dbReference>